<evidence type="ECO:0000313" key="1">
    <source>
        <dbReference type="EMBL" id="SMX34673.1"/>
    </source>
</evidence>
<sequence>MVEIRDEHYEWAAIDRLGKMLKFPHSRFKTTHTYSTFTAILCWTTQRIRTSPIRPGNDINVRPAPENDPNFHVFDAIQIALHNESIEGFFGKLPKASGNLNSVRLEDDCGSPISALSFLVALRNAVAHGDGRSVKPVNRPNQLVGFEFKLSSPRNFPKWSSVTQLNRRAQVQLAGKMADVFCEKFREQHSVTESDLVSIVESE</sequence>
<protein>
    <recommendedName>
        <fullName evidence="3">pEK499-p136 HEPN domain-containing protein</fullName>
    </recommendedName>
</protein>
<dbReference type="RefSeq" id="WP_141138462.1">
    <property type="nucleotide sequence ID" value="NZ_FXYG01000001.1"/>
</dbReference>
<gene>
    <name evidence="1" type="ORF">RUA8715_00573</name>
</gene>
<keyword evidence="2" id="KW-1185">Reference proteome</keyword>
<accession>A0A238JVZ2</accession>
<reference evidence="2" key="1">
    <citation type="submission" date="2017-05" db="EMBL/GenBank/DDBJ databases">
        <authorList>
            <person name="Rodrigo-Torres L."/>
            <person name="Arahal R. D."/>
            <person name="Lucena T."/>
        </authorList>
    </citation>
    <scope>NUCLEOTIDE SEQUENCE [LARGE SCALE GENOMIC DNA]</scope>
    <source>
        <strain evidence="2">CECT 8715</strain>
    </source>
</reference>
<organism evidence="1 2">
    <name type="scientific">Ruegeria arenilitoris</name>
    <dbReference type="NCBI Taxonomy" id="1173585"/>
    <lineage>
        <taxon>Bacteria</taxon>
        <taxon>Pseudomonadati</taxon>
        <taxon>Pseudomonadota</taxon>
        <taxon>Alphaproteobacteria</taxon>
        <taxon>Rhodobacterales</taxon>
        <taxon>Roseobacteraceae</taxon>
        <taxon>Ruegeria</taxon>
    </lineage>
</organism>
<evidence type="ECO:0008006" key="3">
    <source>
        <dbReference type="Google" id="ProtNLM"/>
    </source>
</evidence>
<evidence type="ECO:0000313" key="2">
    <source>
        <dbReference type="Proteomes" id="UP000202485"/>
    </source>
</evidence>
<dbReference type="Proteomes" id="UP000202485">
    <property type="component" value="Unassembled WGS sequence"/>
</dbReference>
<dbReference type="AlphaFoldDB" id="A0A238JVZ2"/>
<proteinExistence type="predicted"/>
<name>A0A238JVZ2_9RHOB</name>
<dbReference type="EMBL" id="FXYG01000001">
    <property type="protein sequence ID" value="SMX34673.1"/>
    <property type="molecule type" value="Genomic_DNA"/>
</dbReference>
<dbReference type="OrthoDB" id="7848239at2"/>